<name>A0A923LKP3_9FIRM</name>
<dbReference type="Pfam" id="PF14393">
    <property type="entry name" value="DUF4422"/>
    <property type="match status" value="1"/>
</dbReference>
<dbReference type="SUPFAM" id="SSF53448">
    <property type="entry name" value="Nucleotide-diphospho-sugar transferases"/>
    <property type="match status" value="1"/>
</dbReference>
<dbReference type="GO" id="GO:0016757">
    <property type="term" value="F:glycosyltransferase activity"/>
    <property type="evidence" value="ECO:0007669"/>
    <property type="project" value="UniProtKB-KW"/>
</dbReference>
<dbReference type="Gene3D" id="3.90.550.10">
    <property type="entry name" value="Spore Coat Polysaccharide Biosynthesis Protein SpsA, Chain A"/>
    <property type="match status" value="1"/>
</dbReference>
<keyword evidence="1" id="KW-0328">Glycosyltransferase</keyword>
<reference evidence="5" key="1">
    <citation type="submission" date="2020-08" db="EMBL/GenBank/DDBJ databases">
        <title>Genome public.</title>
        <authorList>
            <person name="Liu C."/>
            <person name="Sun Q."/>
        </authorList>
    </citation>
    <scope>NUCLEOTIDE SEQUENCE</scope>
    <source>
        <strain evidence="5">NSJ-55</strain>
    </source>
</reference>
<dbReference type="Pfam" id="PF01501">
    <property type="entry name" value="Glyco_transf_8"/>
    <property type="match status" value="1"/>
</dbReference>
<dbReference type="Proteomes" id="UP000652477">
    <property type="component" value="Unassembled WGS sequence"/>
</dbReference>
<dbReference type="InterPro" id="IPR025536">
    <property type="entry name" value="DUF4422"/>
</dbReference>
<dbReference type="EMBL" id="JACOPF010000006">
    <property type="protein sequence ID" value="MBC5690628.1"/>
    <property type="molecule type" value="Genomic_DNA"/>
</dbReference>
<dbReference type="InterPro" id="IPR050748">
    <property type="entry name" value="Glycosyltrans_8_dom-fam"/>
</dbReference>
<keyword evidence="2" id="KW-0808">Transferase</keyword>
<comment type="caution">
    <text evidence="5">The sequence shown here is derived from an EMBL/GenBank/DDBJ whole genome shotgun (WGS) entry which is preliminary data.</text>
</comment>
<gene>
    <name evidence="5" type="ORF">H8S37_17080</name>
</gene>
<feature type="domain" description="DUF4422" evidence="4">
    <location>
        <begin position="45"/>
        <end position="205"/>
    </location>
</feature>
<organism evidence="5 6">
    <name type="scientific">Mediterraneibacter hominis</name>
    <dbReference type="NCBI Taxonomy" id="2763054"/>
    <lineage>
        <taxon>Bacteria</taxon>
        <taxon>Bacillati</taxon>
        <taxon>Bacillota</taxon>
        <taxon>Clostridia</taxon>
        <taxon>Lachnospirales</taxon>
        <taxon>Lachnospiraceae</taxon>
        <taxon>Mediterraneibacter</taxon>
    </lineage>
</organism>
<dbReference type="PANTHER" id="PTHR13778">
    <property type="entry name" value="GLYCOSYLTRANSFERASE 8 DOMAIN-CONTAINING PROTEIN"/>
    <property type="match status" value="1"/>
</dbReference>
<dbReference type="CDD" id="cd04194">
    <property type="entry name" value="GT8_A4GalT_like"/>
    <property type="match status" value="1"/>
</dbReference>
<dbReference type="RefSeq" id="WP_186877279.1">
    <property type="nucleotide sequence ID" value="NZ_JACOPF010000006.1"/>
</dbReference>
<sequence length="621" mass="74022">MNNLKITVPEKKEILEFAVESEMYKKIPVDIYENNLDLKEYYFRYGYLCVFHYTWKNVDADYKGVYLDSQYFTFSEKSHAPVENYMYLNQEAVEKYCLNNEELYQHAIKKADGIINYKKEAAAPCKEIARRHLFLDRNQNVDKQTIQECMKIVKMLYPNIYGTVEEYFNGNNWINGYSFILRNDIFNELAEWVFNILNVLSRKYSGKTSSILLNVNLEQIGYLLIESYLYFMMETGKYNLKEANLVNFIHTSKEESICPAFSENNISILLVSSEYYMPYTVTCIWSIIENMSPYYNYDILVMQSSLSDESKKILKEMCENISNLEIRPVDLKRHLFKYKLNVSERITKDIFYRTIAPFVLTNYEKMVVLDTDLVVNRDIAKLYSMDLEEYCVAATRDIVIAGFLNGANKTEQEYYFNECVLSNPFDYINTGVMVQNYTKIREKYECQKFMKFFQEKVYHVQEQDCMNLLLDGEIKFIDIRWNVNSYNYSRKKYTIENAPRERYLEYLEARKNPYIMHWPGSVKPWDTPDVDMARYFWKYARKAPLYEVVLLRLIKGETGKAIQKHEKEIEKVKTVAAYTDSVDESSEDIKKLNVRLFPYNSRRRNFISKIYHRYIIKSGKW</sequence>
<dbReference type="PANTHER" id="PTHR13778:SF47">
    <property type="entry name" value="LIPOPOLYSACCHARIDE 1,3-GALACTOSYLTRANSFERASE"/>
    <property type="match status" value="1"/>
</dbReference>
<evidence type="ECO:0000256" key="2">
    <source>
        <dbReference type="ARBA" id="ARBA00022679"/>
    </source>
</evidence>
<evidence type="ECO:0000256" key="3">
    <source>
        <dbReference type="ARBA" id="ARBA00022723"/>
    </source>
</evidence>
<dbReference type="InterPro" id="IPR002495">
    <property type="entry name" value="Glyco_trans_8"/>
</dbReference>
<evidence type="ECO:0000256" key="1">
    <source>
        <dbReference type="ARBA" id="ARBA00022676"/>
    </source>
</evidence>
<dbReference type="InterPro" id="IPR029044">
    <property type="entry name" value="Nucleotide-diphossugar_trans"/>
</dbReference>
<proteinExistence type="predicted"/>
<evidence type="ECO:0000313" key="5">
    <source>
        <dbReference type="EMBL" id="MBC5690628.1"/>
    </source>
</evidence>
<dbReference type="GO" id="GO:0046872">
    <property type="term" value="F:metal ion binding"/>
    <property type="evidence" value="ECO:0007669"/>
    <property type="project" value="UniProtKB-KW"/>
</dbReference>
<keyword evidence="6" id="KW-1185">Reference proteome</keyword>
<protein>
    <submittedName>
        <fullName evidence="5">DUF4422 domain-containing protein</fullName>
    </submittedName>
</protein>
<keyword evidence="3" id="KW-0479">Metal-binding</keyword>
<accession>A0A923LKP3</accession>
<evidence type="ECO:0000259" key="4">
    <source>
        <dbReference type="Pfam" id="PF14393"/>
    </source>
</evidence>
<dbReference type="AlphaFoldDB" id="A0A923LKP3"/>
<evidence type="ECO:0000313" key="6">
    <source>
        <dbReference type="Proteomes" id="UP000652477"/>
    </source>
</evidence>